<dbReference type="SUPFAM" id="SSF111369">
    <property type="entry name" value="HlyD-like secretion proteins"/>
    <property type="match status" value="1"/>
</dbReference>
<evidence type="ECO:0000313" key="7">
    <source>
        <dbReference type="Proteomes" id="UP000541636"/>
    </source>
</evidence>
<dbReference type="NCBIfam" id="TIGR01730">
    <property type="entry name" value="RND_mfp"/>
    <property type="match status" value="1"/>
</dbReference>
<sequence length="387" mass="41856">MPKRADKKKPSLAKRMILMIVGVLVLIAVIAGIKTLLVMRMIKNMPKPGPITVSTTKVVDKTWQPSLQAVGTLRAVRGADLAMEVSGLVTAVNLHSGQDVKKGQVLLQLRDGDEVAKLHQLEANAKLAGITFERARQQLAAKAISKAAFDSASADYKARQAAVQEQKVVVAKKQLRAPFNGRAGIMTTNPGDFVNAGTTLVTVQQLDPLYVDFNVPQRELGRLRVGQDVHLHVDAHGDRVFDAKLSAINPKVDTDTRNVKVEATVPNHDKALTPGMFAKVRIDVGQKQERLTLPQAAIVYNPYGDTVYVVQPGKGKDENGKPNPPTVQQAFVTTGETRGDQVAILKGLKPLTEVVTSGQIKLKNGASIKIDNHVQPADSPHPTPQEH</sequence>
<evidence type="ECO:0000256" key="3">
    <source>
        <dbReference type="SAM" id="Phobius"/>
    </source>
</evidence>
<dbReference type="Gene3D" id="2.40.30.170">
    <property type="match status" value="1"/>
</dbReference>
<dbReference type="Pfam" id="PF25954">
    <property type="entry name" value="Beta-barrel_RND_2"/>
    <property type="match status" value="1"/>
</dbReference>
<dbReference type="InterPro" id="IPR058792">
    <property type="entry name" value="Beta-barrel_RND_2"/>
</dbReference>
<organism evidence="6 7">
    <name type="scientific">Oleiagrimonas citrea</name>
    <dbReference type="NCBI Taxonomy" id="1665687"/>
    <lineage>
        <taxon>Bacteria</taxon>
        <taxon>Pseudomonadati</taxon>
        <taxon>Pseudomonadota</taxon>
        <taxon>Gammaproteobacteria</taxon>
        <taxon>Lysobacterales</taxon>
        <taxon>Rhodanobacteraceae</taxon>
        <taxon>Oleiagrimonas</taxon>
    </lineage>
</organism>
<keyword evidence="3" id="KW-0472">Membrane</keyword>
<evidence type="ECO:0000256" key="2">
    <source>
        <dbReference type="SAM" id="MobiDB-lite"/>
    </source>
</evidence>
<evidence type="ECO:0000259" key="5">
    <source>
        <dbReference type="Pfam" id="PF25954"/>
    </source>
</evidence>
<dbReference type="AlphaFoldDB" id="A0A846ZRI0"/>
<evidence type="ECO:0000313" key="6">
    <source>
        <dbReference type="EMBL" id="NKZ40138.1"/>
    </source>
</evidence>
<dbReference type="EMBL" id="JAAZQD010000006">
    <property type="protein sequence ID" value="NKZ40138.1"/>
    <property type="molecule type" value="Genomic_DNA"/>
</dbReference>
<name>A0A846ZRI0_9GAMM</name>
<keyword evidence="7" id="KW-1185">Reference proteome</keyword>
<dbReference type="GO" id="GO:1990281">
    <property type="term" value="C:efflux pump complex"/>
    <property type="evidence" value="ECO:0007669"/>
    <property type="project" value="TreeGrafter"/>
</dbReference>
<dbReference type="PANTHER" id="PTHR30469">
    <property type="entry name" value="MULTIDRUG RESISTANCE PROTEIN MDTA"/>
    <property type="match status" value="1"/>
</dbReference>
<accession>A0A846ZRI0</accession>
<proteinExistence type="inferred from homology"/>
<feature type="domain" description="Multidrug resistance protein MdtA-like barrel-sandwich hybrid" evidence="4">
    <location>
        <begin position="79"/>
        <end position="202"/>
    </location>
</feature>
<dbReference type="Gene3D" id="2.40.420.20">
    <property type="match status" value="1"/>
</dbReference>
<evidence type="ECO:0000256" key="1">
    <source>
        <dbReference type="ARBA" id="ARBA00009477"/>
    </source>
</evidence>
<dbReference type="InterPro" id="IPR058625">
    <property type="entry name" value="MdtA-like_BSH"/>
</dbReference>
<reference evidence="6 7" key="1">
    <citation type="journal article" date="2017" name="Int. J. Syst. Evol. Microbiol.">
        <title>Oleiagrimonas citrea sp. nov., a marine bacterium isolated from tidal flat sediment and emended description of the genus Oleiagrimonas Fang et al. 2015 and Oleiagrimonas soli.</title>
        <authorList>
            <person name="Yang S.H."/>
            <person name="Seo H.S."/>
            <person name="Seong C.N."/>
            <person name="Kwon K.K."/>
        </authorList>
    </citation>
    <scope>NUCLEOTIDE SEQUENCE [LARGE SCALE GENOMIC DNA]</scope>
    <source>
        <strain evidence="6 7">MEBiC09124</strain>
    </source>
</reference>
<dbReference type="InterPro" id="IPR006143">
    <property type="entry name" value="RND_pump_MFP"/>
</dbReference>
<evidence type="ECO:0000259" key="4">
    <source>
        <dbReference type="Pfam" id="PF25917"/>
    </source>
</evidence>
<comment type="caution">
    <text evidence="6">The sequence shown here is derived from an EMBL/GenBank/DDBJ whole genome shotgun (WGS) entry which is preliminary data.</text>
</comment>
<dbReference type="Pfam" id="PF25917">
    <property type="entry name" value="BSH_RND"/>
    <property type="match status" value="1"/>
</dbReference>
<dbReference type="FunFam" id="2.40.30.170:FF:000010">
    <property type="entry name" value="Efflux RND transporter periplasmic adaptor subunit"/>
    <property type="match status" value="1"/>
</dbReference>
<gene>
    <name evidence="6" type="ORF">HF690_14355</name>
</gene>
<feature type="domain" description="CusB-like beta-barrel" evidence="5">
    <location>
        <begin position="210"/>
        <end position="283"/>
    </location>
</feature>
<protein>
    <submittedName>
        <fullName evidence="6">Efflux RND transporter periplasmic adaptor subunit</fullName>
    </submittedName>
</protein>
<keyword evidence="3" id="KW-1133">Transmembrane helix</keyword>
<dbReference type="Gene3D" id="2.40.50.100">
    <property type="match status" value="1"/>
</dbReference>
<dbReference type="GO" id="GO:0015562">
    <property type="term" value="F:efflux transmembrane transporter activity"/>
    <property type="evidence" value="ECO:0007669"/>
    <property type="project" value="TreeGrafter"/>
</dbReference>
<feature type="region of interest" description="Disordered" evidence="2">
    <location>
        <begin position="367"/>
        <end position="387"/>
    </location>
</feature>
<keyword evidence="3" id="KW-0812">Transmembrane</keyword>
<dbReference type="PANTHER" id="PTHR30469:SF11">
    <property type="entry name" value="BLL4320 PROTEIN"/>
    <property type="match status" value="1"/>
</dbReference>
<dbReference type="RefSeq" id="WP_168609927.1">
    <property type="nucleotide sequence ID" value="NZ_JAAZQD010000006.1"/>
</dbReference>
<dbReference type="Proteomes" id="UP000541636">
    <property type="component" value="Unassembled WGS sequence"/>
</dbReference>
<comment type="similarity">
    <text evidence="1">Belongs to the membrane fusion protein (MFP) (TC 8.A.1) family.</text>
</comment>
<feature type="transmembrane region" description="Helical" evidence="3">
    <location>
        <begin position="16"/>
        <end position="37"/>
    </location>
</feature>
<dbReference type="Gene3D" id="1.10.287.470">
    <property type="entry name" value="Helix hairpin bin"/>
    <property type="match status" value="1"/>
</dbReference>